<evidence type="ECO:0000256" key="1">
    <source>
        <dbReference type="SAM" id="Phobius"/>
    </source>
</evidence>
<feature type="transmembrane region" description="Helical" evidence="1">
    <location>
        <begin position="18"/>
        <end position="40"/>
    </location>
</feature>
<proteinExistence type="predicted"/>
<name>A0A6C0ACI4_9ZZZZ</name>
<keyword evidence="1" id="KW-0472">Membrane</keyword>
<organism evidence="2">
    <name type="scientific">viral metagenome</name>
    <dbReference type="NCBI Taxonomy" id="1070528"/>
    <lineage>
        <taxon>unclassified sequences</taxon>
        <taxon>metagenomes</taxon>
        <taxon>organismal metagenomes</taxon>
    </lineage>
</organism>
<sequence>MGDCKGFVLLLVSIKKDALLMVFVAVDLVDILLNLPMVLVDQLI</sequence>
<dbReference type="EMBL" id="MN740547">
    <property type="protein sequence ID" value="QHS77418.1"/>
    <property type="molecule type" value="Genomic_DNA"/>
</dbReference>
<evidence type="ECO:0000313" key="2">
    <source>
        <dbReference type="EMBL" id="QHS77418.1"/>
    </source>
</evidence>
<dbReference type="AlphaFoldDB" id="A0A6C0ACI4"/>
<accession>A0A6C0ACI4</accession>
<keyword evidence="1" id="KW-1133">Transmembrane helix</keyword>
<protein>
    <submittedName>
        <fullName evidence="2">Uncharacterized protein</fullName>
    </submittedName>
</protein>
<keyword evidence="1" id="KW-0812">Transmembrane</keyword>
<reference evidence="2" key="1">
    <citation type="journal article" date="2020" name="Nature">
        <title>Giant virus diversity and host interactions through global metagenomics.</title>
        <authorList>
            <person name="Schulz F."/>
            <person name="Roux S."/>
            <person name="Paez-Espino D."/>
            <person name="Jungbluth S."/>
            <person name="Walsh D.A."/>
            <person name="Denef V.J."/>
            <person name="McMahon K.D."/>
            <person name="Konstantinidis K.T."/>
            <person name="Eloe-Fadrosh E.A."/>
            <person name="Kyrpides N.C."/>
            <person name="Woyke T."/>
        </authorList>
    </citation>
    <scope>NUCLEOTIDE SEQUENCE</scope>
    <source>
        <strain evidence="2">GVMAG-S-1004661-13</strain>
    </source>
</reference>